<dbReference type="GO" id="GO:0016757">
    <property type="term" value="F:glycosyltransferase activity"/>
    <property type="evidence" value="ECO:0007669"/>
    <property type="project" value="InterPro"/>
</dbReference>
<evidence type="ECO:0000313" key="5">
    <source>
        <dbReference type="Proteomes" id="UP000060390"/>
    </source>
</evidence>
<dbReference type="HOGENOM" id="CLU_009583_28_2_2"/>
<reference evidence="5" key="2">
    <citation type="submission" date="2015-05" db="EMBL/GenBank/DDBJ databases">
        <title>Complete genome sequence of Halanaeroarchaeum sulfurireducens type strain M27-SA2, a sulfate-reducer haloarchaeon from marine anoxic lake Medee.</title>
        <authorList>
            <person name="Messina E."/>
            <person name="Kublanov I.V."/>
            <person name="Toshchakov S."/>
            <person name="Arcadi E."/>
            <person name="La Spada G."/>
            <person name="La Cono V."/>
            <person name="Yakimov M.M."/>
        </authorList>
    </citation>
    <scope>NUCLEOTIDE SEQUENCE [LARGE SCALE GENOMIC DNA]</scope>
    <source>
        <strain evidence="5">M27-SA2</strain>
    </source>
</reference>
<dbReference type="KEGG" id="hsu:HLASF_0948"/>
<dbReference type="InterPro" id="IPR001296">
    <property type="entry name" value="Glyco_trans_1"/>
</dbReference>
<dbReference type="Pfam" id="PF13439">
    <property type="entry name" value="Glyco_transf_4"/>
    <property type="match status" value="1"/>
</dbReference>
<accession>A0A0F7PDM6</accession>
<evidence type="ECO:0000313" key="6">
    <source>
        <dbReference type="Proteomes" id="UP000069906"/>
    </source>
</evidence>
<dbReference type="PANTHER" id="PTHR45947:SF3">
    <property type="entry name" value="SULFOQUINOVOSYL TRANSFERASE SQD2"/>
    <property type="match status" value="1"/>
</dbReference>
<dbReference type="Proteomes" id="UP000069906">
    <property type="component" value="Chromosome"/>
</dbReference>
<feature type="domain" description="Glycosyltransferase subfamily 4-like N-terminal" evidence="2">
    <location>
        <begin position="15"/>
        <end position="216"/>
    </location>
</feature>
<dbReference type="PANTHER" id="PTHR45947">
    <property type="entry name" value="SULFOQUINOVOSYL TRANSFERASE SQD2"/>
    <property type="match status" value="1"/>
</dbReference>
<evidence type="ECO:0000259" key="2">
    <source>
        <dbReference type="Pfam" id="PF13439"/>
    </source>
</evidence>
<sequence length="412" mass="45860">MDTIRPVLLTASDTGGAGTATRRIHNGLREIDVDSRMLVRDKSADDPSIYGPDTRFSKAIAKIRPHLNSLPLAFYDSSNAFSISWLPDRLHKQVESLNPDIIHLNWVANGYMSPKLIRRLDQPIVWRLPDMWPLTGGCHYADGCTRYRSKCGNCPQLDSDLSWDPSRITLTRKKRAVEQSDMTVVATTSWLAEKASESAVFENTPIKVIPNGLNTNTFKPFDQEIGRDLFDLPSDALLILFGAVSPFSNPRKGHDLLIEALAQLAPDAEKDVELVFFGASEPIDPPELEFPTHYTGYLNDEESLALLYSAVDIMVVPSRYEGFGQTVTEAMASGTPVVAFNTTGPGEIIDHKKTGYLASKFNPSELADGIEFLLTNPNYRAEFGDRARAVAVNKYDYKHIAEKYRGLYESLI</sequence>
<reference evidence="4 5" key="3">
    <citation type="journal article" date="2016" name="Stand. Genomic Sci.">
        <title>Complete genome sequence of 'Halanaeroarchaeum sulfurireducens' M27-SA2, a sulfur-reducing and acetate-oxidizing haloarchaeon from the deep-sea hypersaline anoxic lake Medee.</title>
        <authorList>
            <person name="Messina E."/>
            <person name="Sorokin D.Y."/>
            <person name="Kublanov I.V."/>
            <person name="Toshchakov S."/>
            <person name="Lopatina A."/>
            <person name="Arcadi E."/>
            <person name="Smedile F."/>
            <person name="La Spada G."/>
            <person name="La Cono V."/>
            <person name="Yakimov M.M."/>
        </authorList>
    </citation>
    <scope>NUCLEOTIDE SEQUENCE [LARGE SCALE GENOMIC DNA]</scope>
    <source>
        <strain evidence="4 5">M27-SA2</strain>
    </source>
</reference>
<dbReference type="KEGG" id="hsf:HLASA_0937"/>
<dbReference type="GeneID" id="31401154"/>
<organism evidence="3 6">
    <name type="scientific">Halanaeroarchaeum sulfurireducens</name>
    <dbReference type="NCBI Taxonomy" id="1604004"/>
    <lineage>
        <taxon>Archaea</taxon>
        <taxon>Methanobacteriati</taxon>
        <taxon>Methanobacteriota</taxon>
        <taxon>Stenosarchaea group</taxon>
        <taxon>Halobacteria</taxon>
        <taxon>Halobacteriales</taxon>
        <taxon>Halobacteriaceae</taxon>
        <taxon>Halanaeroarchaeum</taxon>
    </lineage>
</organism>
<dbReference type="InterPro" id="IPR028098">
    <property type="entry name" value="Glyco_trans_4-like_N"/>
</dbReference>
<dbReference type="Proteomes" id="UP000060390">
    <property type="component" value="Chromosome"/>
</dbReference>
<dbReference type="SUPFAM" id="SSF53756">
    <property type="entry name" value="UDP-Glycosyltransferase/glycogen phosphorylase"/>
    <property type="match status" value="1"/>
</dbReference>
<feature type="domain" description="Glycosyl transferase family 1" evidence="1">
    <location>
        <begin position="249"/>
        <end position="389"/>
    </location>
</feature>
<proteinExistence type="predicted"/>
<dbReference type="InterPro" id="IPR050194">
    <property type="entry name" value="Glycosyltransferase_grp1"/>
</dbReference>
<evidence type="ECO:0000313" key="3">
    <source>
        <dbReference type="EMBL" id="AKH97438.1"/>
    </source>
</evidence>
<evidence type="ECO:0000313" key="4">
    <source>
        <dbReference type="EMBL" id="ALG81834.1"/>
    </source>
</evidence>
<protein>
    <submittedName>
        <fullName evidence="3">Group 1 glycosyl transferase</fullName>
    </submittedName>
</protein>
<dbReference type="EMBL" id="CP011564">
    <property type="protein sequence ID" value="ALG81834.1"/>
    <property type="molecule type" value="Genomic_DNA"/>
</dbReference>
<evidence type="ECO:0000259" key="1">
    <source>
        <dbReference type="Pfam" id="PF00534"/>
    </source>
</evidence>
<gene>
    <name evidence="4" type="ORF">HLASA_0937</name>
    <name evidence="3" type="ORF">HLASF_0948</name>
</gene>
<dbReference type="AlphaFoldDB" id="A0A0F7PDM6"/>
<dbReference type="STRING" id="1604004.HLASA_0937"/>
<name>A0A0F7PDM6_9EURY</name>
<dbReference type="EMBL" id="CP008874">
    <property type="protein sequence ID" value="AKH97438.1"/>
    <property type="molecule type" value="Genomic_DNA"/>
</dbReference>
<dbReference type="RefSeq" id="WP_079977787.1">
    <property type="nucleotide sequence ID" value="NZ_CP008874.1"/>
</dbReference>
<dbReference type="PATRIC" id="fig|1604004.4.peg.991"/>
<keyword evidence="3" id="KW-0808">Transferase</keyword>
<dbReference type="Pfam" id="PF00534">
    <property type="entry name" value="Glycos_transf_1"/>
    <property type="match status" value="1"/>
</dbReference>
<dbReference type="OrthoDB" id="132546at2157"/>
<reference evidence="3 6" key="1">
    <citation type="journal article" date="2015" name="ISME J.">
        <title>Elemental sulfur and acetate can support life of a novel strictly anaerobic haloarchaeon.</title>
        <authorList>
            <person name="Sorokin D.Y."/>
            <person name="Kublanov I.V."/>
            <person name="Gavrilov S.N."/>
            <person name="Rojo D."/>
            <person name="Roman P."/>
            <person name="Golyshin P.N."/>
            <person name="Slepak V.Z."/>
            <person name="Smedile F."/>
            <person name="Ferrer M."/>
            <person name="Messina E."/>
            <person name="La Cono V."/>
            <person name="Yakimov M.M."/>
        </authorList>
    </citation>
    <scope>NUCLEOTIDE SEQUENCE [LARGE SCALE GENOMIC DNA]</scope>
    <source>
        <strain evidence="3 6">HSR2</strain>
    </source>
</reference>
<dbReference type="Gene3D" id="3.40.50.2000">
    <property type="entry name" value="Glycogen Phosphorylase B"/>
    <property type="match status" value="2"/>
</dbReference>
<dbReference type="CDD" id="cd03825">
    <property type="entry name" value="GT4_WcaC-like"/>
    <property type="match status" value="1"/>
</dbReference>
<keyword evidence="6" id="KW-1185">Reference proteome</keyword>